<feature type="non-terminal residue" evidence="7">
    <location>
        <position position="1"/>
    </location>
</feature>
<proteinExistence type="predicted"/>
<accession>A0A166NUB9</accession>
<keyword evidence="2" id="KW-0808">Transferase</keyword>
<evidence type="ECO:0000256" key="5">
    <source>
        <dbReference type="ARBA" id="ARBA00022840"/>
    </source>
</evidence>
<dbReference type="PANTHER" id="PTHR24351">
    <property type="entry name" value="RIBOSOMAL PROTEIN S6 KINASE"/>
    <property type="match status" value="1"/>
</dbReference>
<dbReference type="GO" id="GO:0005524">
    <property type="term" value="F:ATP binding"/>
    <property type="evidence" value="ECO:0007669"/>
    <property type="project" value="UniProtKB-KW"/>
</dbReference>
<evidence type="ECO:0000256" key="4">
    <source>
        <dbReference type="ARBA" id="ARBA00022777"/>
    </source>
</evidence>
<dbReference type="Gene3D" id="1.10.510.10">
    <property type="entry name" value="Transferase(Phosphotransferase) domain 1"/>
    <property type="match status" value="1"/>
</dbReference>
<evidence type="ECO:0000256" key="3">
    <source>
        <dbReference type="ARBA" id="ARBA00022741"/>
    </source>
</evidence>
<dbReference type="Proteomes" id="UP000076532">
    <property type="component" value="Unassembled WGS sequence"/>
</dbReference>
<evidence type="ECO:0000313" key="7">
    <source>
        <dbReference type="EMBL" id="KZP25391.1"/>
    </source>
</evidence>
<dbReference type="EMBL" id="KV417521">
    <property type="protein sequence ID" value="KZP25391.1"/>
    <property type="molecule type" value="Genomic_DNA"/>
</dbReference>
<feature type="non-terminal residue" evidence="7">
    <location>
        <position position="102"/>
    </location>
</feature>
<reference evidence="7 8" key="1">
    <citation type="journal article" date="2016" name="Mol. Biol. Evol.">
        <title>Comparative Genomics of Early-Diverging Mushroom-Forming Fungi Provides Insights into the Origins of Lignocellulose Decay Capabilities.</title>
        <authorList>
            <person name="Nagy L.G."/>
            <person name="Riley R."/>
            <person name="Tritt A."/>
            <person name="Adam C."/>
            <person name="Daum C."/>
            <person name="Floudas D."/>
            <person name="Sun H."/>
            <person name="Yadav J.S."/>
            <person name="Pangilinan J."/>
            <person name="Larsson K.H."/>
            <person name="Matsuura K."/>
            <person name="Barry K."/>
            <person name="Labutti K."/>
            <person name="Kuo R."/>
            <person name="Ohm R.A."/>
            <person name="Bhattacharya S.S."/>
            <person name="Shirouzu T."/>
            <person name="Yoshinaga Y."/>
            <person name="Martin F.M."/>
            <person name="Grigoriev I.V."/>
            <person name="Hibbett D.S."/>
        </authorList>
    </citation>
    <scope>NUCLEOTIDE SEQUENCE [LARGE SCALE GENOMIC DNA]</scope>
    <source>
        <strain evidence="7 8">CBS 109695</strain>
    </source>
</reference>
<protein>
    <submittedName>
        <fullName evidence="7">Kinase-like protein</fullName>
    </submittedName>
</protein>
<evidence type="ECO:0000256" key="1">
    <source>
        <dbReference type="ARBA" id="ARBA00022527"/>
    </source>
</evidence>
<keyword evidence="3" id="KW-0547">Nucleotide-binding</keyword>
<feature type="domain" description="Protein kinase" evidence="6">
    <location>
        <begin position="1"/>
        <end position="102"/>
    </location>
</feature>
<dbReference type="OrthoDB" id="193860at2759"/>
<keyword evidence="5" id="KW-0067">ATP-binding</keyword>
<keyword evidence="4" id="KW-0418">Kinase</keyword>
<evidence type="ECO:0000256" key="2">
    <source>
        <dbReference type="ARBA" id="ARBA00022679"/>
    </source>
</evidence>
<keyword evidence="8" id="KW-1185">Reference proteome</keyword>
<organism evidence="7 8">
    <name type="scientific">Athelia psychrophila</name>
    <dbReference type="NCBI Taxonomy" id="1759441"/>
    <lineage>
        <taxon>Eukaryota</taxon>
        <taxon>Fungi</taxon>
        <taxon>Dikarya</taxon>
        <taxon>Basidiomycota</taxon>
        <taxon>Agaricomycotina</taxon>
        <taxon>Agaricomycetes</taxon>
        <taxon>Agaricomycetidae</taxon>
        <taxon>Atheliales</taxon>
        <taxon>Atheliaceae</taxon>
        <taxon>Athelia</taxon>
    </lineage>
</organism>
<dbReference type="SUPFAM" id="SSF56112">
    <property type="entry name" value="Protein kinase-like (PK-like)"/>
    <property type="match status" value="1"/>
</dbReference>
<evidence type="ECO:0000313" key="8">
    <source>
        <dbReference type="Proteomes" id="UP000076532"/>
    </source>
</evidence>
<dbReference type="InterPro" id="IPR000719">
    <property type="entry name" value="Prot_kinase_dom"/>
</dbReference>
<sequence length="102" mass="11102">LNHQHVKLFAAELLLGLKALHNLSIVHRDLKPDNILITSSGHIAVADFGLAKHFPAGAEMAMSECLGTYGYYAPEVMGTGGYTEAVDIWGYGIILYEMLLGR</sequence>
<dbReference type="InterPro" id="IPR011009">
    <property type="entry name" value="Kinase-like_dom_sf"/>
</dbReference>
<dbReference type="STRING" id="436010.A0A166NUB9"/>
<dbReference type="Pfam" id="PF00069">
    <property type="entry name" value="Pkinase"/>
    <property type="match status" value="1"/>
</dbReference>
<dbReference type="PROSITE" id="PS00108">
    <property type="entry name" value="PROTEIN_KINASE_ST"/>
    <property type="match status" value="1"/>
</dbReference>
<name>A0A166NUB9_9AGAM</name>
<gene>
    <name evidence="7" type="ORF">FIBSPDRAFT_661093</name>
</gene>
<dbReference type="PROSITE" id="PS50011">
    <property type="entry name" value="PROTEIN_KINASE_DOM"/>
    <property type="match status" value="1"/>
</dbReference>
<dbReference type="InterPro" id="IPR008271">
    <property type="entry name" value="Ser/Thr_kinase_AS"/>
</dbReference>
<dbReference type="SMART" id="SM00220">
    <property type="entry name" value="S_TKc"/>
    <property type="match status" value="1"/>
</dbReference>
<dbReference type="AlphaFoldDB" id="A0A166NUB9"/>
<keyword evidence="1" id="KW-0723">Serine/threonine-protein kinase</keyword>
<evidence type="ECO:0000259" key="6">
    <source>
        <dbReference type="PROSITE" id="PS50011"/>
    </source>
</evidence>
<dbReference type="GO" id="GO:0004674">
    <property type="term" value="F:protein serine/threonine kinase activity"/>
    <property type="evidence" value="ECO:0007669"/>
    <property type="project" value="UniProtKB-KW"/>
</dbReference>